<gene>
    <name evidence="1" type="ORF">Tci_882795</name>
</gene>
<dbReference type="AlphaFoldDB" id="A0A699TNU7"/>
<reference evidence="1" key="1">
    <citation type="journal article" date="2019" name="Sci. Rep.">
        <title>Draft genome of Tanacetum cinerariifolium, the natural source of mosquito coil.</title>
        <authorList>
            <person name="Yamashiro T."/>
            <person name="Shiraishi A."/>
            <person name="Satake H."/>
            <person name="Nakayama K."/>
        </authorList>
    </citation>
    <scope>NUCLEOTIDE SEQUENCE</scope>
</reference>
<evidence type="ECO:0000313" key="1">
    <source>
        <dbReference type="EMBL" id="GFD10826.1"/>
    </source>
</evidence>
<dbReference type="EMBL" id="BKCJ011254886">
    <property type="protein sequence ID" value="GFD10826.1"/>
    <property type="molecule type" value="Genomic_DNA"/>
</dbReference>
<organism evidence="1">
    <name type="scientific">Tanacetum cinerariifolium</name>
    <name type="common">Dalmatian daisy</name>
    <name type="synonym">Chrysanthemum cinerariifolium</name>
    <dbReference type="NCBI Taxonomy" id="118510"/>
    <lineage>
        <taxon>Eukaryota</taxon>
        <taxon>Viridiplantae</taxon>
        <taxon>Streptophyta</taxon>
        <taxon>Embryophyta</taxon>
        <taxon>Tracheophyta</taxon>
        <taxon>Spermatophyta</taxon>
        <taxon>Magnoliopsida</taxon>
        <taxon>eudicotyledons</taxon>
        <taxon>Gunneridae</taxon>
        <taxon>Pentapetalae</taxon>
        <taxon>asterids</taxon>
        <taxon>campanulids</taxon>
        <taxon>Asterales</taxon>
        <taxon>Asteraceae</taxon>
        <taxon>Asteroideae</taxon>
        <taxon>Anthemideae</taxon>
        <taxon>Anthemidinae</taxon>
        <taxon>Tanacetum</taxon>
    </lineage>
</organism>
<sequence>ASPLGRDSGEPAAMPLPGWLVGKKAAAKGEVEVPAIALELGDEKGEACVAAPPRPWVAIATVAVAAVAREVGTTAPATARRAASWRALALASVAVATCWLCHQPPPASVARSRLAAIPQRCTSRRRR</sequence>
<name>A0A699TNU7_TANCI</name>
<protein>
    <submittedName>
        <fullName evidence="1">Uncharacterized protein</fullName>
    </submittedName>
</protein>
<proteinExistence type="predicted"/>
<feature type="non-terminal residue" evidence="1">
    <location>
        <position position="127"/>
    </location>
</feature>
<accession>A0A699TNU7</accession>
<feature type="non-terminal residue" evidence="1">
    <location>
        <position position="1"/>
    </location>
</feature>
<comment type="caution">
    <text evidence="1">The sequence shown here is derived from an EMBL/GenBank/DDBJ whole genome shotgun (WGS) entry which is preliminary data.</text>
</comment>